<accession>A0A5D0WI41</accession>
<dbReference type="EMBL" id="VSLA01000028">
    <property type="protein sequence ID" value="TYC83882.1"/>
    <property type="molecule type" value="Genomic_DNA"/>
</dbReference>
<sequence length="94" mass="10841">MKKSELITVFNTVQEKFEDAITEEFFLQRLKPYADEDGFVDYHKLAMFAHNESLASAKGFFFEVLSEILVDDDDVVLEEDLDEITSDTPEITPE</sequence>
<proteinExistence type="predicted"/>
<dbReference type="Proteomes" id="UP000322619">
    <property type="component" value="Unassembled WGS sequence"/>
</dbReference>
<evidence type="ECO:0000313" key="1">
    <source>
        <dbReference type="EMBL" id="TYC83882.1"/>
    </source>
</evidence>
<dbReference type="RefSeq" id="WP_148638437.1">
    <property type="nucleotide sequence ID" value="NZ_JAYFRG010000016.1"/>
</dbReference>
<dbReference type="AlphaFoldDB" id="A0A5D0WI41"/>
<protein>
    <submittedName>
        <fullName evidence="1">Uncharacterized protein</fullName>
    </submittedName>
</protein>
<reference evidence="1 2" key="1">
    <citation type="submission" date="2019-08" db="EMBL/GenBank/DDBJ databases">
        <title>Isolation and enrichment of carboxydotrophic bacteria from anaerobic sludge for the production of bio-based chemicals from syngas.</title>
        <authorList>
            <person name="Antares A.L."/>
            <person name="Moreira J."/>
            <person name="Diender M."/>
            <person name="Parshina S.N."/>
            <person name="Stams A.J.M."/>
            <person name="Alves M."/>
            <person name="Alves J.I."/>
            <person name="Sousa D.Z."/>
        </authorList>
    </citation>
    <scope>NUCLEOTIDE SEQUENCE [LARGE SCALE GENOMIC DNA]</scope>
    <source>
        <strain evidence="1 2">JM</strain>
    </source>
</reference>
<gene>
    <name evidence="1" type="ORF">FXB42_14640</name>
</gene>
<evidence type="ECO:0000313" key="2">
    <source>
        <dbReference type="Proteomes" id="UP000322619"/>
    </source>
</evidence>
<name>A0A5D0WI41_9FIRM</name>
<comment type="caution">
    <text evidence="1">The sequence shown here is derived from an EMBL/GenBank/DDBJ whole genome shotgun (WGS) entry which is preliminary data.</text>
</comment>
<organism evidence="1 2">
    <name type="scientific">Acetobacterium wieringae</name>
    <dbReference type="NCBI Taxonomy" id="52694"/>
    <lineage>
        <taxon>Bacteria</taxon>
        <taxon>Bacillati</taxon>
        <taxon>Bacillota</taxon>
        <taxon>Clostridia</taxon>
        <taxon>Eubacteriales</taxon>
        <taxon>Eubacteriaceae</taxon>
        <taxon>Acetobacterium</taxon>
    </lineage>
</organism>